<evidence type="ECO:0000256" key="3">
    <source>
        <dbReference type="ARBA" id="ARBA00022692"/>
    </source>
</evidence>
<evidence type="ECO:0000256" key="4">
    <source>
        <dbReference type="ARBA" id="ARBA00022729"/>
    </source>
</evidence>
<evidence type="ECO:0000256" key="1">
    <source>
        <dbReference type="ARBA" id="ARBA00004571"/>
    </source>
</evidence>
<dbReference type="SUPFAM" id="SSF56935">
    <property type="entry name" value="Porins"/>
    <property type="match status" value="1"/>
</dbReference>
<feature type="domain" description="TonB-dependent receptor-like beta-barrel" evidence="9">
    <location>
        <begin position="21"/>
        <end position="340"/>
    </location>
</feature>
<gene>
    <name evidence="10" type="ORF">MNBD_ALPHA04-285</name>
</gene>
<evidence type="ECO:0000256" key="2">
    <source>
        <dbReference type="ARBA" id="ARBA00022448"/>
    </source>
</evidence>
<organism evidence="10">
    <name type="scientific">hydrothermal vent metagenome</name>
    <dbReference type="NCBI Taxonomy" id="652676"/>
    <lineage>
        <taxon>unclassified sequences</taxon>
        <taxon>metagenomes</taxon>
        <taxon>ecological metagenomes</taxon>
    </lineage>
</organism>
<dbReference type="EMBL" id="UOEF01000191">
    <property type="protein sequence ID" value="VAV94838.1"/>
    <property type="molecule type" value="Genomic_DNA"/>
</dbReference>
<reference evidence="10" key="1">
    <citation type="submission" date="2018-06" db="EMBL/GenBank/DDBJ databases">
        <authorList>
            <person name="Zhirakovskaya E."/>
        </authorList>
    </citation>
    <scope>NUCLEOTIDE SEQUENCE</scope>
</reference>
<dbReference type="PANTHER" id="PTHR30069">
    <property type="entry name" value="TONB-DEPENDENT OUTER MEMBRANE RECEPTOR"/>
    <property type="match status" value="1"/>
</dbReference>
<evidence type="ECO:0000313" key="10">
    <source>
        <dbReference type="EMBL" id="VAV94838.1"/>
    </source>
</evidence>
<evidence type="ECO:0000256" key="7">
    <source>
        <dbReference type="ARBA" id="ARBA00023170"/>
    </source>
</evidence>
<dbReference type="InterPro" id="IPR039426">
    <property type="entry name" value="TonB-dep_rcpt-like"/>
</dbReference>
<keyword evidence="5" id="KW-0798">TonB box</keyword>
<dbReference type="GO" id="GO:0009279">
    <property type="term" value="C:cell outer membrane"/>
    <property type="evidence" value="ECO:0007669"/>
    <property type="project" value="UniProtKB-SubCell"/>
</dbReference>
<keyword evidence="3" id="KW-0812">Transmembrane</keyword>
<dbReference type="Pfam" id="PF00593">
    <property type="entry name" value="TonB_dep_Rec_b-barrel"/>
    <property type="match status" value="1"/>
</dbReference>
<dbReference type="PANTHER" id="PTHR30069:SF29">
    <property type="entry name" value="HEMOGLOBIN AND HEMOGLOBIN-HAPTOGLOBIN-BINDING PROTEIN 1-RELATED"/>
    <property type="match status" value="1"/>
</dbReference>
<evidence type="ECO:0000259" key="9">
    <source>
        <dbReference type="Pfam" id="PF00593"/>
    </source>
</evidence>
<dbReference type="InterPro" id="IPR000531">
    <property type="entry name" value="Beta-barrel_TonB"/>
</dbReference>
<keyword evidence="7 10" id="KW-0675">Receptor</keyword>
<sequence length="469" mass="52554">PKLSASYNRTSEGGSIFNINAEYQIFRFRQRVDTLRTQDGRPDIFELFTSREDEWNAELSADYELDLGGGRLKLIGLQRLEHSPTNSFFGQTFTDGITPPTAFRFDRVVDEGESVLRTEYSWKTDGGTDWGISLEGAYNFLDNTELDAQSIPVPGSNSKVTEYRGEIIGSYGRGLSNNLTLQANLGGEYSKISQSGIGGESRSFIRPKGSISLAWKPEDGLDLSLKIEREVGQLNFFDFVASTDVANNVGTAGNTGLVPPQSWTAELEATQKLGPWGSATVTIYGEKISDIVDSIPITTTTEARGNLPSATRYGVELNAGILFDPLGWKGAKLDIEGEIRKSSLRDPLLSNFRRTNQDKIFTYEISLRHDVPNTNWAWGGGVEDFRFSKFLRLDQINSFRTEAPYTWIFVEHKDVFGLTIQANLGNLLNRSERFRRTVYVDRRNGPINFIEDRTRKFGLIYRLTVSGSF</sequence>
<keyword evidence="4" id="KW-0732">Signal</keyword>
<proteinExistence type="predicted"/>
<dbReference type="Gene3D" id="2.40.170.20">
    <property type="entry name" value="TonB-dependent receptor, beta-barrel domain"/>
    <property type="match status" value="1"/>
</dbReference>
<feature type="non-terminal residue" evidence="10">
    <location>
        <position position="1"/>
    </location>
</feature>
<dbReference type="AlphaFoldDB" id="A0A3B0S374"/>
<keyword evidence="2" id="KW-0813">Transport</keyword>
<protein>
    <submittedName>
        <fullName evidence="10">Outer membrane receptor proteins, mostly Fe transport</fullName>
    </submittedName>
</protein>
<comment type="subcellular location">
    <subcellularLocation>
        <location evidence="1">Cell outer membrane</location>
        <topology evidence="1">Multi-pass membrane protein</topology>
    </subcellularLocation>
</comment>
<dbReference type="GO" id="GO:0044718">
    <property type="term" value="P:siderophore transmembrane transport"/>
    <property type="evidence" value="ECO:0007669"/>
    <property type="project" value="TreeGrafter"/>
</dbReference>
<evidence type="ECO:0000256" key="8">
    <source>
        <dbReference type="ARBA" id="ARBA00023237"/>
    </source>
</evidence>
<keyword evidence="6" id="KW-0472">Membrane</keyword>
<dbReference type="GO" id="GO:0015344">
    <property type="term" value="F:siderophore uptake transmembrane transporter activity"/>
    <property type="evidence" value="ECO:0007669"/>
    <property type="project" value="TreeGrafter"/>
</dbReference>
<evidence type="ECO:0000256" key="6">
    <source>
        <dbReference type="ARBA" id="ARBA00023136"/>
    </source>
</evidence>
<accession>A0A3B0S374</accession>
<dbReference type="InterPro" id="IPR036942">
    <property type="entry name" value="Beta-barrel_TonB_sf"/>
</dbReference>
<keyword evidence="8" id="KW-0998">Cell outer membrane</keyword>
<name>A0A3B0S374_9ZZZZ</name>
<evidence type="ECO:0000256" key="5">
    <source>
        <dbReference type="ARBA" id="ARBA00023077"/>
    </source>
</evidence>